<dbReference type="PANTHER" id="PTHR24334">
    <property type="entry name" value="HOMEOBOX PROTEIN GBX"/>
    <property type="match status" value="1"/>
</dbReference>
<organism evidence="10 11">
    <name type="scientific">Cotesia congregata</name>
    <name type="common">Parasitoid wasp</name>
    <name type="synonym">Apanteles congregatus</name>
    <dbReference type="NCBI Taxonomy" id="51543"/>
    <lineage>
        <taxon>Eukaryota</taxon>
        <taxon>Metazoa</taxon>
        <taxon>Ecdysozoa</taxon>
        <taxon>Arthropoda</taxon>
        <taxon>Hexapoda</taxon>
        <taxon>Insecta</taxon>
        <taxon>Pterygota</taxon>
        <taxon>Neoptera</taxon>
        <taxon>Endopterygota</taxon>
        <taxon>Hymenoptera</taxon>
        <taxon>Apocrita</taxon>
        <taxon>Ichneumonoidea</taxon>
        <taxon>Braconidae</taxon>
        <taxon>Microgastrinae</taxon>
        <taxon>Cotesia</taxon>
    </lineage>
</organism>
<dbReference type="SMART" id="SM00389">
    <property type="entry name" value="HOX"/>
    <property type="match status" value="1"/>
</dbReference>
<feature type="compositionally biased region" description="Low complexity" evidence="8">
    <location>
        <begin position="44"/>
        <end position="55"/>
    </location>
</feature>
<dbReference type="PRINTS" id="PR00024">
    <property type="entry name" value="HOMEOBOX"/>
</dbReference>
<keyword evidence="11" id="KW-1185">Reference proteome</keyword>
<dbReference type="PANTHER" id="PTHR24334:SF0">
    <property type="entry name" value="HOMEOBOX PROTEIN UNPLUGGED"/>
    <property type="match status" value="1"/>
</dbReference>
<dbReference type="GO" id="GO:0051960">
    <property type="term" value="P:regulation of nervous system development"/>
    <property type="evidence" value="ECO:0007669"/>
    <property type="project" value="TreeGrafter"/>
</dbReference>
<evidence type="ECO:0000256" key="7">
    <source>
        <dbReference type="RuleBase" id="RU000682"/>
    </source>
</evidence>
<accession>A0A8J2MVC8</accession>
<feature type="region of interest" description="Disordered" evidence="8">
    <location>
        <begin position="158"/>
        <end position="235"/>
    </location>
</feature>
<evidence type="ECO:0000313" key="11">
    <source>
        <dbReference type="Proteomes" id="UP000786811"/>
    </source>
</evidence>
<name>A0A8J2MVC8_COTCN</name>
<dbReference type="FunFam" id="1.10.10.60:FF:000360">
    <property type="entry name" value="Gastrulation brain homeobox"/>
    <property type="match status" value="1"/>
</dbReference>
<feature type="region of interest" description="Disordered" evidence="8">
    <location>
        <begin position="297"/>
        <end position="316"/>
    </location>
</feature>
<keyword evidence="4 6" id="KW-0539">Nucleus</keyword>
<dbReference type="AlphaFoldDB" id="A0A8J2MVC8"/>
<dbReference type="CDD" id="cd00086">
    <property type="entry name" value="homeodomain"/>
    <property type="match status" value="1"/>
</dbReference>
<feature type="domain" description="Homeobox" evidence="9">
    <location>
        <begin position="229"/>
        <end position="289"/>
    </location>
</feature>
<evidence type="ECO:0000259" key="9">
    <source>
        <dbReference type="PROSITE" id="PS50071"/>
    </source>
</evidence>
<feature type="DNA-binding region" description="Homeobox" evidence="6">
    <location>
        <begin position="231"/>
        <end position="290"/>
    </location>
</feature>
<feature type="region of interest" description="Disordered" evidence="8">
    <location>
        <begin position="332"/>
        <end position="356"/>
    </location>
</feature>
<keyword evidence="2 6" id="KW-0238">DNA-binding</keyword>
<reference evidence="10" key="1">
    <citation type="submission" date="2021-04" db="EMBL/GenBank/DDBJ databases">
        <authorList>
            <person name="Chebbi M.A.C M."/>
        </authorList>
    </citation>
    <scope>NUCLEOTIDE SEQUENCE</scope>
</reference>
<dbReference type="InterPro" id="IPR020479">
    <property type="entry name" value="HD_metazoa"/>
</dbReference>
<dbReference type="Proteomes" id="UP000786811">
    <property type="component" value="Unassembled WGS sequence"/>
</dbReference>
<evidence type="ECO:0000256" key="3">
    <source>
        <dbReference type="ARBA" id="ARBA00023155"/>
    </source>
</evidence>
<evidence type="ECO:0000256" key="5">
    <source>
        <dbReference type="ARBA" id="ARBA00068822"/>
    </source>
</evidence>
<dbReference type="SUPFAM" id="SSF46689">
    <property type="entry name" value="Homeodomain-like"/>
    <property type="match status" value="1"/>
</dbReference>
<dbReference type="GO" id="GO:0000977">
    <property type="term" value="F:RNA polymerase II transcription regulatory region sequence-specific DNA binding"/>
    <property type="evidence" value="ECO:0007669"/>
    <property type="project" value="TreeGrafter"/>
</dbReference>
<dbReference type="GO" id="GO:0000981">
    <property type="term" value="F:DNA-binding transcription factor activity, RNA polymerase II-specific"/>
    <property type="evidence" value="ECO:0007669"/>
    <property type="project" value="InterPro"/>
</dbReference>
<comment type="caution">
    <text evidence="10">The sequence shown here is derived from an EMBL/GenBank/DDBJ whole genome shotgun (WGS) entry which is preliminary data.</text>
</comment>
<dbReference type="OrthoDB" id="6159439at2759"/>
<feature type="region of interest" description="Disordered" evidence="8">
    <location>
        <begin position="1"/>
        <end position="25"/>
    </location>
</feature>
<proteinExistence type="predicted"/>
<dbReference type="InterPro" id="IPR009057">
    <property type="entry name" value="Homeodomain-like_sf"/>
</dbReference>
<feature type="compositionally biased region" description="Low complexity" evidence="8">
    <location>
        <begin position="219"/>
        <end position="229"/>
    </location>
</feature>
<protein>
    <recommendedName>
        <fullName evidence="5">Homeobox protein unplugged</fullName>
    </recommendedName>
</protein>
<comment type="subcellular location">
    <subcellularLocation>
        <location evidence="1 6 7">Nucleus</location>
    </subcellularLocation>
</comment>
<evidence type="ECO:0000256" key="2">
    <source>
        <dbReference type="ARBA" id="ARBA00023125"/>
    </source>
</evidence>
<feature type="region of interest" description="Disordered" evidence="8">
    <location>
        <begin position="39"/>
        <end position="61"/>
    </location>
</feature>
<keyword evidence="3 6" id="KW-0371">Homeobox</keyword>
<dbReference type="InterPro" id="IPR017970">
    <property type="entry name" value="Homeobox_CS"/>
</dbReference>
<evidence type="ECO:0000256" key="6">
    <source>
        <dbReference type="PROSITE-ProRule" id="PRU00108"/>
    </source>
</evidence>
<gene>
    <name evidence="10" type="ORF">HICCMSTLAB_LOCUS8790</name>
</gene>
<sequence>MEKGKKNFNEETDSLEITPRPAPKPFTIESLIGNKGQFINDVDNSNNNNNNNNNNKSGKGIDDAEREREFLYQQRCLATVTSALPGFAMPLSLYSAAYNWLPMRMHGGDGSITCGPLMPPLPSANYPSHQNSNPLSSNCLNLSLSGLHHHLQGAVYPGHRDTGNINSNVVMTDSEEDDGSLSPVQYLSKSQHDSESGRMSAESDDEGVNDIGSARRESSNSAGSSANNSKARRRRTAFTSEQLLELEREFHAKKYLSLTERSHIANTLKLSEVQVKIWFQNRRAKWKRVKAGLTAGSAGSVGRNGHNGQPGSGPRIVVPIPVHVSRLAVRSHHHHLEKCPQPAHNRSSNSPSISAGLRLGTGNPGISHQLGSNAGLRAFTAVPVHQQSTPGR</sequence>
<dbReference type="PROSITE" id="PS50071">
    <property type="entry name" value="HOMEOBOX_2"/>
    <property type="match status" value="1"/>
</dbReference>
<dbReference type="PROSITE" id="PS00027">
    <property type="entry name" value="HOMEOBOX_1"/>
    <property type="match status" value="1"/>
</dbReference>
<dbReference type="GO" id="GO:0005634">
    <property type="term" value="C:nucleus"/>
    <property type="evidence" value="ECO:0007669"/>
    <property type="project" value="UniProtKB-SubCell"/>
</dbReference>
<dbReference type="InterPro" id="IPR001356">
    <property type="entry name" value="HD"/>
</dbReference>
<evidence type="ECO:0000313" key="10">
    <source>
        <dbReference type="EMBL" id="CAG5097613.1"/>
    </source>
</evidence>
<dbReference type="Pfam" id="PF00046">
    <property type="entry name" value="Homeodomain"/>
    <property type="match status" value="1"/>
</dbReference>
<evidence type="ECO:0000256" key="8">
    <source>
        <dbReference type="SAM" id="MobiDB-lite"/>
    </source>
</evidence>
<dbReference type="Gene3D" id="1.10.10.60">
    <property type="entry name" value="Homeodomain-like"/>
    <property type="match status" value="1"/>
</dbReference>
<dbReference type="InterPro" id="IPR042982">
    <property type="entry name" value="GBX-1/2"/>
</dbReference>
<dbReference type="EMBL" id="CAJNRD030001121">
    <property type="protein sequence ID" value="CAG5097613.1"/>
    <property type="molecule type" value="Genomic_DNA"/>
</dbReference>
<evidence type="ECO:0000256" key="1">
    <source>
        <dbReference type="ARBA" id="ARBA00004123"/>
    </source>
</evidence>
<feature type="compositionally biased region" description="Polar residues" evidence="8">
    <location>
        <begin position="344"/>
        <end position="353"/>
    </location>
</feature>
<evidence type="ECO:0000256" key="4">
    <source>
        <dbReference type="ARBA" id="ARBA00023242"/>
    </source>
</evidence>